<sequence length="59" mass="6780">MFDLQSLTPHVNYFVVMPSFLFITMLLLVSVVFSPLNFALVIDVCLSVANKRTYYVYAQ</sequence>
<protein>
    <submittedName>
        <fullName evidence="2">Uncharacterized protein</fullName>
    </submittedName>
</protein>
<evidence type="ECO:0000313" key="2">
    <source>
        <dbReference type="EMBL" id="KJA26522.1"/>
    </source>
</evidence>
<dbReference type="EMBL" id="KN817527">
    <property type="protein sequence ID" value="KJA26522.1"/>
    <property type="molecule type" value="Genomic_DNA"/>
</dbReference>
<proteinExistence type="predicted"/>
<keyword evidence="3" id="KW-1185">Reference proteome</keyword>
<accession>A0A0D2LFX0</accession>
<organism evidence="2 3">
    <name type="scientific">Hypholoma sublateritium (strain FD-334 SS-4)</name>
    <dbReference type="NCBI Taxonomy" id="945553"/>
    <lineage>
        <taxon>Eukaryota</taxon>
        <taxon>Fungi</taxon>
        <taxon>Dikarya</taxon>
        <taxon>Basidiomycota</taxon>
        <taxon>Agaricomycotina</taxon>
        <taxon>Agaricomycetes</taxon>
        <taxon>Agaricomycetidae</taxon>
        <taxon>Agaricales</taxon>
        <taxon>Agaricineae</taxon>
        <taxon>Strophariaceae</taxon>
        <taxon>Hypholoma</taxon>
    </lineage>
</organism>
<keyword evidence="1" id="KW-1133">Transmembrane helix</keyword>
<evidence type="ECO:0000256" key="1">
    <source>
        <dbReference type="SAM" id="Phobius"/>
    </source>
</evidence>
<dbReference type="Proteomes" id="UP000054270">
    <property type="component" value="Unassembled WGS sequence"/>
</dbReference>
<gene>
    <name evidence="2" type="ORF">HYPSUDRAFT_84412</name>
</gene>
<feature type="transmembrane region" description="Helical" evidence="1">
    <location>
        <begin position="20"/>
        <end position="42"/>
    </location>
</feature>
<reference evidence="3" key="1">
    <citation type="submission" date="2014-04" db="EMBL/GenBank/DDBJ databases">
        <title>Evolutionary Origins and Diversification of the Mycorrhizal Mutualists.</title>
        <authorList>
            <consortium name="DOE Joint Genome Institute"/>
            <consortium name="Mycorrhizal Genomics Consortium"/>
            <person name="Kohler A."/>
            <person name="Kuo A."/>
            <person name="Nagy L.G."/>
            <person name="Floudas D."/>
            <person name="Copeland A."/>
            <person name="Barry K.W."/>
            <person name="Cichocki N."/>
            <person name="Veneault-Fourrey C."/>
            <person name="LaButti K."/>
            <person name="Lindquist E.A."/>
            <person name="Lipzen A."/>
            <person name="Lundell T."/>
            <person name="Morin E."/>
            <person name="Murat C."/>
            <person name="Riley R."/>
            <person name="Ohm R."/>
            <person name="Sun H."/>
            <person name="Tunlid A."/>
            <person name="Henrissat B."/>
            <person name="Grigoriev I.V."/>
            <person name="Hibbett D.S."/>
            <person name="Martin F."/>
        </authorList>
    </citation>
    <scope>NUCLEOTIDE SEQUENCE [LARGE SCALE GENOMIC DNA]</scope>
    <source>
        <strain evidence="3">FD-334 SS-4</strain>
    </source>
</reference>
<name>A0A0D2LFX0_HYPSF</name>
<evidence type="ECO:0000313" key="3">
    <source>
        <dbReference type="Proteomes" id="UP000054270"/>
    </source>
</evidence>
<keyword evidence="1" id="KW-0472">Membrane</keyword>
<dbReference type="AlphaFoldDB" id="A0A0D2LFX0"/>
<keyword evidence="1" id="KW-0812">Transmembrane</keyword>